<organism evidence="14 15">
    <name type="scientific">Caldanaerobacter subterraneus subsp. tengcongensis (strain DSM 15242 / JCM 11007 / NBRC 100824 / MB4)</name>
    <name type="common">Thermoanaerobacter tengcongensis</name>
    <dbReference type="NCBI Taxonomy" id="273068"/>
    <lineage>
        <taxon>Bacteria</taxon>
        <taxon>Bacillati</taxon>
        <taxon>Bacillota</taxon>
        <taxon>Clostridia</taxon>
        <taxon>Thermoanaerobacterales</taxon>
        <taxon>Thermoanaerobacteraceae</taxon>
        <taxon>Caldanaerobacter</taxon>
    </lineage>
</organism>
<dbReference type="eggNOG" id="COG0210">
    <property type="taxonomic scope" value="Bacteria"/>
</dbReference>
<evidence type="ECO:0000256" key="2">
    <source>
        <dbReference type="ARBA" id="ARBA00022741"/>
    </source>
</evidence>
<dbReference type="InterPro" id="IPR014016">
    <property type="entry name" value="UvrD-like_ATP-bd"/>
</dbReference>
<dbReference type="GO" id="GO:0006260">
    <property type="term" value="P:DNA replication"/>
    <property type="evidence" value="ECO:0007669"/>
    <property type="project" value="InterPro"/>
</dbReference>
<dbReference type="Gene3D" id="1.10.486.10">
    <property type="entry name" value="PCRA, domain 4"/>
    <property type="match status" value="1"/>
</dbReference>
<keyword evidence="15" id="KW-1185">Reference proteome</keyword>
<feature type="domain" description="UvrD-like helicase C-terminal" evidence="13">
    <location>
        <begin position="292"/>
        <end position="562"/>
    </location>
</feature>
<keyword evidence="6 11" id="KW-0238">DNA-binding</keyword>
<keyword evidence="5 10" id="KW-0067">ATP-binding</keyword>
<dbReference type="InterPro" id="IPR013986">
    <property type="entry name" value="DExx_box_DNA_helicase_dom_sf"/>
</dbReference>
<evidence type="ECO:0000259" key="13">
    <source>
        <dbReference type="PROSITE" id="PS51217"/>
    </source>
</evidence>
<evidence type="ECO:0000256" key="9">
    <source>
        <dbReference type="ARBA" id="ARBA00048988"/>
    </source>
</evidence>
<dbReference type="PANTHER" id="PTHR11070:SF2">
    <property type="entry name" value="ATP-DEPENDENT DNA HELICASE SRS2"/>
    <property type="match status" value="1"/>
</dbReference>
<keyword evidence="7" id="KW-0413">Isomerase</keyword>
<evidence type="ECO:0000313" key="15">
    <source>
        <dbReference type="Proteomes" id="UP000000555"/>
    </source>
</evidence>
<evidence type="ECO:0000256" key="11">
    <source>
        <dbReference type="RuleBase" id="RU364053"/>
    </source>
</evidence>
<evidence type="ECO:0000256" key="1">
    <source>
        <dbReference type="ARBA" id="ARBA00009922"/>
    </source>
</evidence>
<dbReference type="GO" id="GO:0003677">
    <property type="term" value="F:DNA binding"/>
    <property type="evidence" value="ECO:0007669"/>
    <property type="project" value="UniProtKB-KW"/>
</dbReference>
<dbReference type="HOGENOM" id="CLU_004585_5_2_9"/>
<dbReference type="GO" id="GO:0033202">
    <property type="term" value="C:DNA helicase complex"/>
    <property type="evidence" value="ECO:0007669"/>
    <property type="project" value="TreeGrafter"/>
</dbReference>
<comment type="catalytic activity">
    <reaction evidence="8">
        <text>Couples ATP hydrolysis with the unwinding of duplex DNA by translocating in the 3'-5' direction.</text>
        <dbReference type="EC" id="5.6.2.4"/>
    </reaction>
</comment>
<reference evidence="14 15" key="1">
    <citation type="journal article" date="2002" name="Genome Res.">
        <title>A complete sequence of the T. tengcongensis genome.</title>
        <authorList>
            <person name="Bao Q."/>
            <person name="Tian Y."/>
            <person name="Li W."/>
            <person name="Xu Z."/>
            <person name="Xuan Z."/>
            <person name="Hu S."/>
            <person name="Dong W."/>
            <person name="Yang J."/>
            <person name="Chen Y."/>
            <person name="Xue Y."/>
            <person name="Xu Y."/>
            <person name="Lai X."/>
            <person name="Huang L."/>
            <person name="Dong X."/>
            <person name="Ma Y."/>
            <person name="Ling L."/>
            <person name="Tan H."/>
            <person name="Chen R."/>
            <person name="Wang J."/>
            <person name="Yu J."/>
            <person name="Yang H."/>
        </authorList>
    </citation>
    <scope>NUCLEOTIDE SEQUENCE [LARGE SCALE GENOMIC DNA]</scope>
    <source>
        <strain evidence="15">DSM 15242 / JCM 11007 / NBRC 100824 / MB4</strain>
    </source>
</reference>
<dbReference type="EC" id="5.6.2.4" evidence="11"/>
<comment type="catalytic activity">
    <reaction evidence="9 11">
        <text>ATP + H2O = ADP + phosphate + H(+)</text>
        <dbReference type="Rhea" id="RHEA:13065"/>
        <dbReference type="ChEBI" id="CHEBI:15377"/>
        <dbReference type="ChEBI" id="CHEBI:15378"/>
        <dbReference type="ChEBI" id="CHEBI:30616"/>
        <dbReference type="ChEBI" id="CHEBI:43474"/>
        <dbReference type="ChEBI" id="CHEBI:456216"/>
        <dbReference type="EC" id="5.6.2.4"/>
    </reaction>
</comment>
<dbReference type="CDD" id="cd17932">
    <property type="entry name" value="DEXQc_UvrD"/>
    <property type="match status" value="1"/>
</dbReference>
<dbReference type="Gene3D" id="1.10.10.160">
    <property type="match status" value="1"/>
</dbReference>
<dbReference type="InterPro" id="IPR027417">
    <property type="entry name" value="P-loop_NTPase"/>
</dbReference>
<evidence type="ECO:0000259" key="12">
    <source>
        <dbReference type="PROSITE" id="PS51198"/>
    </source>
</evidence>
<dbReference type="Proteomes" id="UP000000555">
    <property type="component" value="Chromosome"/>
</dbReference>
<evidence type="ECO:0000256" key="4">
    <source>
        <dbReference type="ARBA" id="ARBA00022806"/>
    </source>
</evidence>
<dbReference type="GO" id="GO:0016887">
    <property type="term" value="F:ATP hydrolysis activity"/>
    <property type="evidence" value="ECO:0007669"/>
    <property type="project" value="RHEA"/>
</dbReference>
<dbReference type="STRING" id="273068.TTE0604"/>
<dbReference type="SMR" id="Q8RC43"/>
<keyword evidence="2 10" id="KW-0547">Nucleotide-binding</keyword>
<evidence type="ECO:0000256" key="7">
    <source>
        <dbReference type="ARBA" id="ARBA00023235"/>
    </source>
</evidence>
<evidence type="ECO:0000256" key="8">
    <source>
        <dbReference type="ARBA" id="ARBA00034617"/>
    </source>
</evidence>
<protein>
    <recommendedName>
        <fullName evidence="11">ATP-dependent DNA helicase</fullName>
        <ecNumber evidence="11">5.6.2.4</ecNumber>
    </recommendedName>
</protein>
<dbReference type="Gene3D" id="3.40.50.300">
    <property type="entry name" value="P-loop containing nucleotide triphosphate hydrolases"/>
    <property type="match status" value="2"/>
</dbReference>
<dbReference type="PROSITE" id="PS51217">
    <property type="entry name" value="UVRD_HELICASE_CTER"/>
    <property type="match status" value="1"/>
</dbReference>
<dbReference type="GO" id="GO:0043138">
    <property type="term" value="F:3'-5' DNA helicase activity"/>
    <property type="evidence" value="ECO:0007669"/>
    <property type="project" value="UniProtKB-EC"/>
</dbReference>
<dbReference type="GO" id="GO:0005524">
    <property type="term" value="F:ATP binding"/>
    <property type="evidence" value="ECO:0007669"/>
    <property type="project" value="UniProtKB-UniRule"/>
</dbReference>
<proteinExistence type="inferred from homology"/>
<evidence type="ECO:0000256" key="5">
    <source>
        <dbReference type="ARBA" id="ARBA00022840"/>
    </source>
</evidence>
<dbReference type="Pfam" id="PF13361">
    <property type="entry name" value="UvrD_C"/>
    <property type="match status" value="1"/>
</dbReference>
<dbReference type="Pfam" id="PF00580">
    <property type="entry name" value="UvrD-helicase"/>
    <property type="match status" value="1"/>
</dbReference>
<dbReference type="CDD" id="cd18807">
    <property type="entry name" value="SF1_C_UvrD"/>
    <property type="match status" value="1"/>
</dbReference>
<dbReference type="SUPFAM" id="SSF52540">
    <property type="entry name" value="P-loop containing nucleoside triphosphate hydrolases"/>
    <property type="match status" value="1"/>
</dbReference>
<evidence type="ECO:0000313" key="14">
    <source>
        <dbReference type="EMBL" id="AAM23874.1"/>
    </source>
</evidence>
<dbReference type="FunFam" id="1.10.486.10:FF:000003">
    <property type="entry name" value="ATP-dependent DNA helicase"/>
    <property type="match status" value="1"/>
</dbReference>
<gene>
    <name evidence="14" type="primary">UvrD</name>
    <name evidence="14" type="ordered locus">TTE0604</name>
</gene>
<dbReference type="InterPro" id="IPR014017">
    <property type="entry name" value="DNA_helicase_UvrD-like_C"/>
</dbReference>
<dbReference type="EMBL" id="AE008691">
    <property type="protein sequence ID" value="AAM23874.1"/>
    <property type="molecule type" value="Genomic_DNA"/>
</dbReference>
<comment type="similarity">
    <text evidence="1 11">Belongs to the helicase family. UvrD subfamily.</text>
</comment>
<dbReference type="AlphaFoldDB" id="Q8RC43"/>
<dbReference type="InterPro" id="IPR000212">
    <property type="entry name" value="DNA_helicase_UvrD/REP"/>
</dbReference>
<feature type="domain" description="UvrD-like helicase ATP-binding" evidence="12">
    <location>
        <begin position="12"/>
        <end position="291"/>
    </location>
</feature>
<evidence type="ECO:0000256" key="6">
    <source>
        <dbReference type="ARBA" id="ARBA00023125"/>
    </source>
</evidence>
<feature type="binding site" evidence="10">
    <location>
        <begin position="33"/>
        <end position="40"/>
    </location>
    <ligand>
        <name>ATP</name>
        <dbReference type="ChEBI" id="CHEBI:30616"/>
    </ligand>
</feature>
<dbReference type="InterPro" id="IPR005751">
    <property type="entry name" value="ATP-dep_DNA_helicase_PcrA"/>
</dbReference>
<dbReference type="GO" id="GO:0000725">
    <property type="term" value="P:recombinational repair"/>
    <property type="evidence" value="ECO:0007669"/>
    <property type="project" value="TreeGrafter"/>
</dbReference>
<accession>Q8RC43</accession>
<name>Q8RC43_CALS4</name>
<dbReference type="Pfam" id="PF21196">
    <property type="entry name" value="PcrA_UvrD_tudor"/>
    <property type="match status" value="1"/>
</dbReference>
<dbReference type="NCBIfam" id="TIGR01073">
    <property type="entry name" value="pcrA"/>
    <property type="match status" value="1"/>
</dbReference>
<keyword evidence="3 10" id="KW-0378">Hydrolase</keyword>
<evidence type="ECO:0000256" key="10">
    <source>
        <dbReference type="PROSITE-ProRule" id="PRU00560"/>
    </source>
</evidence>
<dbReference type="PANTHER" id="PTHR11070">
    <property type="entry name" value="UVRD / RECB / PCRA DNA HELICASE FAMILY MEMBER"/>
    <property type="match status" value="1"/>
</dbReference>
<evidence type="ECO:0000256" key="3">
    <source>
        <dbReference type="ARBA" id="ARBA00022801"/>
    </source>
</evidence>
<keyword evidence="4 10" id="KW-0347">Helicase</keyword>
<dbReference type="PROSITE" id="PS51198">
    <property type="entry name" value="UVRD_HELICASE_ATP_BIND"/>
    <property type="match status" value="1"/>
</dbReference>
<dbReference type="GO" id="GO:0005829">
    <property type="term" value="C:cytosol"/>
    <property type="evidence" value="ECO:0007669"/>
    <property type="project" value="TreeGrafter"/>
</dbReference>
<dbReference type="KEGG" id="tte:TTE0604"/>
<sequence length="713" mass="82800">MIGVKKMKEILANLNEQQKEAVTTTEGPLLILAGAGSGKTRVLTHRIAYLIKEKKVSPSNILAITFTNKAAEEMKTRVENLLGYVGDLWVSTFHSACVRILRRDIDKLGYDRNFVIFDTTDQKALVQECLKELDLSEKQYPIKMVLNAISSAKDKMVYPDDYIDFFGDTYRNRKIKEIYKLYQHKLKKINALDFDDIIIKTIELFKENPEILEFYQRKFRYIMVDEYQDTNTPQYYFVNLLAQRHRNLCVVGDDDQSIYGWRGADVRNILNFEKDYPEAKVIKLEQNYRSTKIILEAANHVIDNNVYRKKKSLWTQNKEGEKIVLCELENEREEAEFVIQEIIKLKERENRSFKDFAILYRTNAQSRPFEEALMKVKVPYKVVGALRFYDRKEIKDILAYLRLIVNPYDDISFKRIVNVPRRGIGPATIEALEKVAREKDTSLFFAIEDLKNARNKGSLLQFKQFILDLIDKKDAMSVSDLIKYILEQTGYIEELKREESEEAEGRIENLNEFLNAAYEFEESSEDKSLEAFLAGITLVSDIDMAGDIGESVVLMTLHSAKGLEFPVVFMVGMEEGLFPSYSSFEDDHELEEERRLCYVGITRSKERLYLTYARQRNLYGRSQYNSYSRFISEIPERLIVRYNIPTSKKTGFVSVHTFSDVYERSFSLGDKVEHKIWGIGTVVKVEGEEITVAFPNVGIKKLDLRFAPIKAIS</sequence>